<evidence type="ECO:0000256" key="6">
    <source>
        <dbReference type="SAM" id="Phobius"/>
    </source>
</evidence>
<feature type="transmembrane region" description="Helical" evidence="6">
    <location>
        <begin position="291"/>
        <end position="310"/>
    </location>
</feature>
<gene>
    <name evidence="8" type="ORF">PL75_09300</name>
</gene>
<dbReference type="InterPro" id="IPR020846">
    <property type="entry name" value="MFS_dom"/>
</dbReference>
<name>A0A0J0YPZ2_9NEIS</name>
<dbReference type="PATRIC" id="fig|1470200.3.peg.848"/>
<feature type="compositionally biased region" description="Basic and acidic residues" evidence="5">
    <location>
        <begin position="426"/>
        <end position="449"/>
    </location>
</feature>
<dbReference type="Gene3D" id="1.20.1250.20">
    <property type="entry name" value="MFS general substrate transporter like domains"/>
    <property type="match status" value="2"/>
</dbReference>
<dbReference type="SUPFAM" id="SSF103473">
    <property type="entry name" value="MFS general substrate transporter"/>
    <property type="match status" value="1"/>
</dbReference>
<dbReference type="PROSITE" id="PS00216">
    <property type="entry name" value="SUGAR_TRANSPORT_1"/>
    <property type="match status" value="1"/>
</dbReference>
<evidence type="ECO:0000256" key="5">
    <source>
        <dbReference type="SAM" id="MobiDB-lite"/>
    </source>
</evidence>
<feature type="transmembrane region" description="Helical" evidence="6">
    <location>
        <begin position="264"/>
        <end position="285"/>
    </location>
</feature>
<feature type="transmembrane region" description="Helical" evidence="6">
    <location>
        <begin position="197"/>
        <end position="222"/>
    </location>
</feature>
<feature type="transmembrane region" description="Helical" evidence="6">
    <location>
        <begin position="132"/>
        <end position="153"/>
    </location>
</feature>
<dbReference type="InterPro" id="IPR036259">
    <property type="entry name" value="MFS_trans_sf"/>
</dbReference>
<dbReference type="GO" id="GO:0022857">
    <property type="term" value="F:transmembrane transporter activity"/>
    <property type="evidence" value="ECO:0007669"/>
    <property type="project" value="InterPro"/>
</dbReference>
<dbReference type="InterPro" id="IPR047200">
    <property type="entry name" value="MFS_YcaD-like"/>
</dbReference>
<dbReference type="STRING" id="1470200.PL75_09300"/>
<feature type="transmembrane region" description="Helical" evidence="6">
    <location>
        <begin position="159"/>
        <end position="176"/>
    </location>
</feature>
<keyword evidence="4 6" id="KW-0472">Membrane</keyword>
<comment type="caution">
    <text evidence="8">The sequence shown here is derived from an EMBL/GenBank/DDBJ whole genome shotgun (WGS) entry which is preliminary data.</text>
</comment>
<keyword evidence="9" id="KW-1185">Reference proteome</keyword>
<evidence type="ECO:0000313" key="9">
    <source>
        <dbReference type="Proteomes" id="UP000036027"/>
    </source>
</evidence>
<feature type="transmembrane region" description="Helical" evidence="6">
    <location>
        <begin position="234"/>
        <end position="252"/>
    </location>
</feature>
<evidence type="ECO:0000256" key="2">
    <source>
        <dbReference type="ARBA" id="ARBA00022692"/>
    </source>
</evidence>
<dbReference type="CDD" id="cd17477">
    <property type="entry name" value="MFS_YcaD_like"/>
    <property type="match status" value="1"/>
</dbReference>
<dbReference type="PANTHER" id="PTHR23521">
    <property type="entry name" value="TRANSPORTER MFS SUPERFAMILY"/>
    <property type="match status" value="1"/>
</dbReference>
<feature type="transmembrane region" description="Helical" evidence="6">
    <location>
        <begin position="43"/>
        <end position="61"/>
    </location>
</feature>
<feature type="transmembrane region" description="Helical" evidence="6">
    <location>
        <begin position="102"/>
        <end position="120"/>
    </location>
</feature>
<protein>
    <submittedName>
        <fullName evidence="8">MFS transporter</fullName>
    </submittedName>
</protein>
<dbReference type="AlphaFoldDB" id="A0A0J0YPZ2"/>
<dbReference type="PROSITE" id="PS50850">
    <property type="entry name" value="MFS"/>
    <property type="match status" value="1"/>
</dbReference>
<feature type="transmembrane region" description="Helical" evidence="6">
    <location>
        <begin position="73"/>
        <end position="96"/>
    </location>
</feature>
<reference evidence="8 9" key="1">
    <citation type="submission" date="2014-11" db="EMBL/GenBank/DDBJ databases">
        <title>Genome of a novel goose pathogen.</title>
        <authorList>
            <person name="Hansen C.M."/>
            <person name="Hueffer K."/>
            <person name="Choi S.C."/>
        </authorList>
    </citation>
    <scope>NUCLEOTIDE SEQUENCE [LARGE SCALE GENOMIC DNA]</scope>
    <source>
        <strain evidence="8 9">KH1503</strain>
    </source>
</reference>
<comment type="subcellular location">
    <subcellularLocation>
        <location evidence="1">Membrane</location>
        <topology evidence="1">Multi-pass membrane protein</topology>
    </subcellularLocation>
</comment>
<dbReference type="EMBL" id="JTDO01000017">
    <property type="protein sequence ID" value="KLT72195.1"/>
    <property type="molecule type" value="Genomic_DNA"/>
</dbReference>
<accession>A0A0J0YPZ2</accession>
<dbReference type="InterPro" id="IPR005829">
    <property type="entry name" value="Sugar_transporter_CS"/>
</dbReference>
<organism evidence="8 9">
    <name type="scientific">Neisseria arctica</name>
    <dbReference type="NCBI Taxonomy" id="1470200"/>
    <lineage>
        <taxon>Bacteria</taxon>
        <taxon>Pseudomonadati</taxon>
        <taxon>Pseudomonadota</taxon>
        <taxon>Betaproteobacteria</taxon>
        <taxon>Neisseriales</taxon>
        <taxon>Neisseriaceae</taxon>
        <taxon>Neisseria</taxon>
    </lineage>
</organism>
<proteinExistence type="predicted"/>
<dbReference type="InterPro" id="IPR011701">
    <property type="entry name" value="MFS"/>
</dbReference>
<dbReference type="PANTHER" id="PTHR23521:SF3">
    <property type="entry name" value="MFS TRANSPORTER"/>
    <property type="match status" value="1"/>
</dbReference>
<dbReference type="GO" id="GO:0005886">
    <property type="term" value="C:plasma membrane"/>
    <property type="evidence" value="ECO:0007669"/>
    <property type="project" value="TreeGrafter"/>
</dbReference>
<sequence length="449" mass="48527">MTDKPNKFYSLFFSVFFLFAGFGLFLNSAGVELAQMGANNTAIGALNAAFFVGAALSAVAAHRVISGVGHIRAFSVFGAVFAIAALGHMMTANLWAWGVLRVILGFCYYSLLMIVESWFVERSSAGARAKVLAFYNVVYYVAFTAGIALLSLKLSSNDIFTMAAIMVMAAMLPVALTRLKAPRLPPRQRISLPRLFAVAPLALVGSFVGGLLMNGFFTMASVFLLKQGFDVRQISFYLMVSMVMGFAVQLPVAKLSDRFGRRAAILTCSSVAAVGALLGLALMLAGINDMWVQYMVAAFFGIGLFTLYALSVARANDQLPKGMNTVEVSRSLLFSYGMGSLTAPLVLGVVMDQAERYGFYGYFVICAGLLAVFAWRQKAVPEDQRSMYVNMPAAAGPVVADLDPRNDTGVMRPFDDAAAQEYADSLNRESYAEKEQQSTIADKDSSNPH</sequence>
<evidence type="ECO:0000256" key="1">
    <source>
        <dbReference type="ARBA" id="ARBA00004141"/>
    </source>
</evidence>
<keyword evidence="2 6" id="KW-0812">Transmembrane</keyword>
<feature type="domain" description="Major facilitator superfamily (MFS) profile" evidence="7">
    <location>
        <begin position="7"/>
        <end position="385"/>
    </location>
</feature>
<evidence type="ECO:0000256" key="4">
    <source>
        <dbReference type="ARBA" id="ARBA00023136"/>
    </source>
</evidence>
<dbReference type="Proteomes" id="UP000036027">
    <property type="component" value="Unassembled WGS sequence"/>
</dbReference>
<feature type="transmembrane region" description="Helical" evidence="6">
    <location>
        <begin position="357"/>
        <end position="375"/>
    </location>
</feature>
<evidence type="ECO:0000259" key="7">
    <source>
        <dbReference type="PROSITE" id="PS50850"/>
    </source>
</evidence>
<evidence type="ECO:0000256" key="3">
    <source>
        <dbReference type="ARBA" id="ARBA00022989"/>
    </source>
</evidence>
<dbReference type="Pfam" id="PF07690">
    <property type="entry name" value="MFS_1"/>
    <property type="match status" value="1"/>
</dbReference>
<evidence type="ECO:0000313" key="8">
    <source>
        <dbReference type="EMBL" id="KLT72195.1"/>
    </source>
</evidence>
<keyword evidence="3 6" id="KW-1133">Transmembrane helix</keyword>
<feature type="transmembrane region" description="Helical" evidence="6">
    <location>
        <begin position="331"/>
        <end position="351"/>
    </location>
</feature>
<feature type="region of interest" description="Disordered" evidence="5">
    <location>
        <begin position="425"/>
        <end position="449"/>
    </location>
</feature>